<gene>
    <name evidence="3" type="ORF">SAMN04488101_10395</name>
</gene>
<evidence type="ECO:0000256" key="1">
    <source>
        <dbReference type="ARBA" id="ARBA00008007"/>
    </source>
</evidence>
<comment type="similarity">
    <text evidence="1">Belongs to the ComF/GntX family.</text>
</comment>
<sequence length="231" mass="25890">MLFKCLLGDLFGLLFPDLCCGCGNYLYQAERQLCTVCLHQLPYTDHHLHAANKAARQLWGRLPCNAVLSLLYFKKGSRTQSIIHHLKYKGRKDLGVKLGNMIAQKLLMSAAYEGIDLIIPVPLHLSRERRRGYNQSLCIAEGIAAVLKVPVNTNSLIRKKITASQTKKSRYNRFENMQQVFSVADKQILNDKHILLVDDVITTGATLEACGMVLFENNISKLSIATVAFAE</sequence>
<dbReference type="CDD" id="cd06223">
    <property type="entry name" value="PRTases_typeI"/>
    <property type="match status" value="1"/>
</dbReference>
<reference evidence="3 4" key="1">
    <citation type="submission" date="2017-04" db="EMBL/GenBank/DDBJ databases">
        <authorList>
            <person name="Afonso C.L."/>
            <person name="Miller P.J."/>
            <person name="Scott M.A."/>
            <person name="Spackman E."/>
            <person name="Goraichik I."/>
            <person name="Dimitrov K.M."/>
            <person name="Suarez D.L."/>
            <person name="Swayne D.E."/>
        </authorList>
    </citation>
    <scope>NUCLEOTIDE SEQUENCE [LARGE SCALE GENOMIC DNA]</scope>
    <source>
        <strain evidence="3 4">DSM 19625</strain>
    </source>
</reference>
<accession>A0A1W2C353</accession>
<dbReference type="STRING" id="475255.SAMN04488101_10395"/>
<keyword evidence="4" id="KW-1185">Reference proteome</keyword>
<dbReference type="PANTHER" id="PTHR47505:SF1">
    <property type="entry name" value="DNA UTILIZATION PROTEIN YHGH"/>
    <property type="match status" value="1"/>
</dbReference>
<dbReference type="AlphaFoldDB" id="A0A1W2C353"/>
<dbReference type="Proteomes" id="UP000192678">
    <property type="component" value="Unassembled WGS sequence"/>
</dbReference>
<dbReference type="EMBL" id="FWYB01000003">
    <property type="protein sequence ID" value="SMC79655.1"/>
    <property type="molecule type" value="Genomic_DNA"/>
</dbReference>
<feature type="domain" description="Phosphoribosyltransferase" evidence="2">
    <location>
        <begin position="136"/>
        <end position="228"/>
    </location>
</feature>
<dbReference type="Gene3D" id="3.40.50.2020">
    <property type="match status" value="1"/>
</dbReference>
<dbReference type="InterPro" id="IPR051910">
    <property type="entry name" value="ComF/GntX_DNA_util-trans"/>
</dbReference>
<dbReference type="InterPro" id="IPR000836">
    <property type="entry name" value="PRTase_dom"/>
</dbReference>
<evidence type="ECO:0000313" key="4">
    <source>
        <dbReference type="Proteomes" id="UP000192678"/>
    </source>
</evidence>
<organism evidence="3 4">
    <name type="scientific">Pedobacter nyackensis</name>
    <dbReference type="NCBI Taxonomy" id="475255"/>
    <lineage>
        <taxon>Bacteria</taxon>
        <taxon>Pseudomonadati</taxon>
        <taxon>Bacteroidota</taxon>
        <taxon>Sphingobacteriia</taxon>
        <taxon>Sphingobacteriales</taxon>
        <taxon>Sphingobacteriaceae</taxon>
        <taxon>Pedobacter</taxon>
    </lineage>
</organism>
<dbReference type="InterPro" id="IPR029057">
    <property type="entry name" value="PRTase-like"/>
</dbReference>
<dbReference type="SUPFAM" id="SSF53271">
    <property type="entry name" value="PRTase-like"/>
    <property type="match status" value="1"/>
</dbReference>
<evidence type="ECO:0000259" key="2">
    <source>
        <dbReference type="Pfam" id="PF00156"/>
    </source>
</evidence>
<name>A0A1W2C353_9SPHI</name>
<protein>
    <submittedName>
        <fullName evidence="3">ComF family protein</fullName>
    </submittedName>
</protein>
<dbReference type="Pfam" id="PF00156">
    <property type="entry name" value="Pribosyltran"/>
    <property type="match status" value="1"/>
</dbReference>
<dbReference type="PANTHER" id="PTHR47505">
    <property type="entry name" value="DNA UTILIZATION PROTEIN YHGH"/>
    <property type="match status" value="1"/>
</dbReference>
<evidence type="ECO:0000313" key="3">
    <source>
        <dbReference type="EMBL" id="SMC79655.1"/>
    </source>
</evidence>
<proteinExistence type="inferred from homology"/>